<sequence length="237" mass="26024">MSIPVAVRYEIARLMWMSVAGDKIDKRMTEEEADYVKNGATPEQFEGLSEDMHNLGDPEFLKPPPLVLAKPKPIRRQSTMVNGKEGPPKVFKGWGAVTDVQTANKHTAQTGPLSKRTSFEGSKDTTVQLYLVVTKYDLSIGGYSYNIFQCGFSQVSIVTATSTEAAAAMVRDKIETLIITDSNKATIEYENTLREEEGGDKIDLLAPLVIIAKALNAIEDGVIGEEIKEVHIGEIEC</sequence>
<name>A0A6C0LUA6_9ZZZZ</name>
<organism evidence="1">
    <name type="scientific">viral metagenome</name>
    <dbReference type="NCBI Taxonomy" id="1070528"/>
    <lineage>
        <taxon>unclassified sequences</taxon>
        <taxon>metagenomes</taxon>
        <taxon>organismal metagenomes</taxon>
    </lineage>
</organism>
<evidence type="ECO:0000313" key="1">
    <source>
        <dbReference type="EMBL" id="QHU34003.1"/>
    </source>
</evidence>
<reference evidence="1" key="1">
    <citation type="journal article" date="2020" name="Nature">
        <title>Giant virus diversity and host interactions through global metagenomics.</title>
        <authorList>
            <person name="Schulz F."/>
            <person name="Roux S."/>
            <person name="Paez-Espino D."/>
            <person name="Jungbluth S."/>
            <person name="Walsh D.A."/>
            <person name="Denef V.J."/>
            <person name="McMahon K.D."/>
            <person name="Konstantinidis K.T."/>
            <person name="Eloe-Fadrosh E.A."/>
            <person name="Kyrpides N.C."/>
            <person name="Woyke T."/>
        </authorList>
    </citation>
    <scope>NUCLEOTIDE SEQUENCE</scope>
    <source>
        <strain evidence="1">GVMAG-S-1016704-142</strain>
    </source>
</reference>
<dbReference type="EMBL" id="MN740566">
    <property type="protein sequence ID" value="QHU34003.1"/>
    <property type="molecule type" value="Genomic_DNA"/>
</dbReference>
<dbReference type="AlphaFoldDB" id="A0A6C0LUA6"/>
<accession>A0A6C0LUA6</accession>
<proteinExistence type="predicted"/>
<protein>
    <submittedName>
        <fullName evidence="1">Uncharacterized protein</fullName>
    </submittedName>
</protein>